<name>A0AAD1ZE93_9LAMI</name>
<dbReference type="Proteomes" id="UP000834106">
    <property type="component" value="Chromosome 9"/>
</dbReference>
<protein>
    <submittedName>
        <fullName evidence="1">Uncharacterized protein</fullName>
    </submittedName>
</protein>
<keyword evidence="2" id="KW-1185">Reference proteome</keyword>
<dbReference type="EMBL" id="OU503044">
    <property type="protein sequence ID" value="CAI9767714.1"/>
    <property type="molecule type" value="Genomic_DNA"/>
</dbReference>
<evidence type="ECO:0000313" key="2">
    <source>
        <dbReference type="Proteomes" id="UP000834106"/>
    </source>
</evidence>
<sequence length="148" mass="16833">MSWEKQKTTDSQRRSCAGAVRGLRYPVTKKRLKSVPNKRSRAPKVRVTVLCDCSDIEETTPELVVPPWLSYLPIKGDLIEAKLVHEQLCSIVERSDREILGPNIQYLPKIVAIFAEMNTGHYESIGPISFHNQIFEGPDTDIEIEELK</sequence>
<organism evidence="1 2">
    <name type="scientific">Fraxinus pennsylvanica</name>
    <dbReference type="NCBI Taxonomy" id="56036"/>
    <lineage>
        <taxon>Eukaryota</taxon>
        <taxon>Viridiplantae</taxon>
        <taxon>Streptophyta</taxon>
        <taxon>Embryophyta</taxon>
        <taxon>Tracheophyta</taxon>
        <taxon>Spermatophyta</taxon>
        <taxon>Magnoliopsida</taxon>
        <taxon>eudicotyledons</taxon>
        <taxon>Gunneridae</taxon>
        <taxon>Pentapetalae</taxon>
        <taxon>asterids</taxon>
        <taxon>lamiids</taxon>
        <taxon>Lamiales</taxon>
        <taxon>Oleaceae</taxon>
        <taxon>Oleeae</taxon>
        <taxon>Fraxinus</taxon>
    </lineage>
</organism>
<gene>
    <name evidence="1" type="ORF">FPE_LOCUS15144</name>
</gene>
<reference evidence="1" key="1">
    <citation type="submission" date="2023-05" db="EMBL/GenBank/DDBJ databases">
        <authorList>
            <person name="Huff M."/>
        </authorList>
    </citation>
    <scope>NUCLEOTIDE SEQUENCE</scope>
</reference>
<proteinExistence type="predicted"/>
<dbReference type="Gene3D" id="1.25.10.10">
    <property type="entry name" value="Leucine-rich Repeat Variant"/>
    <property type="match status" value="1"/>
</dbReference>
<evidence type="ECO:0000313" key="1">
    <source>
        <dbReference type="EMBL" id="CAI9767714.1"/>
    </source>
</evidence>
<dbReference type="AlphaFoldDB" id="A0AAD1ZE93"/>
<dbReference type="InterPro" id="IPR011989">
    <property type="entry name" value="ARM-like"/>
</dbReference>
<accession>A0AAD1ZE93</accession>